<dbReference type="SUPFAM" id="SSF53850">
    <property type="entry name" value="Periplasmic binding protein-like II"/>
    <property type="match status" value="1"/>
</dbReference>
<dbReference type="KEGG" id="kphy:AOZ06_31555"/>
<dbReference type="STRING" id="860235.AOZ06_31555"/>
<dbReference type="GO" id="GO:0016020">
    <property type="term" value="C:membrane"/>
    <property type="evidence" value="ECO:0007669"/>
    <property type="project" value="InterPro"/>
</dbReference>
<comment type="subcellular location">
    <subcellularLocation>
        <location evidence="1">Periplasm</location>
    </subcellularLocation>
</comment>
<evidence type="ECO:0000256" key="1">
    <source>
        <dbReference type="ARBA" id="ARBA00004418"/>
    </source>
</evidence>
<accession>A0A0N9I7T0</accession>
<organism evidence="7 8">
    <name type="scientific">Kibdelosporangium phytohabitans</name>
    <dbReference type="NCBI Taxonomy" id="860235"/>
    <lineage>
        <taxon>Bacteria</taxon>
        <taxon>Bacillati</taxon>
        <taxon>Actinomycetota</taxon>
        <taxon>Actinomycetes</taxon>
        <taxon>Pseudonocardiales</taxon>
        <taxon>Pseudonocardiaceae</taxon>
        <taxon>Kibdelosporangium</taxon>
    </lineage>
</organism>
<dbReference type="CDD" id="cd13563">
    <property type="entry name" value="PBP2_SsuA_like_6"/>
    <property type="match status" value="1"/>
</dbReference>
<keyword evidence="4 5" id="KW-0732">Signal</keyword>
<evidence type="ECO:0000313" key="7">
    <source>
        <dbReference type="EMBL" id="ALG10820.1"/>
    </source>
</evidence>
<keyword evidence="8" id="KW-1185">Reference proteome</keyword>
<dbReference type="GO" id="GO:0042626">
    <property type="term" value="F:ATPase-coupled transmembrane transporter activity"/>
    <property type="evidence" value="ECO:0007669"/>
    <property type="project" value="InterPro"/>
</dbReference>
<dbReference type="PANTHER" id="PTHR30024:SF47">
    <property type="entry name" value="TAURINE-BINDING PERIPLASMIC PROTEIN"/>
    <property type="match status" value="1"/>
</dbReference>
<dbReference type="NCBIfam" id="TIGR01728">
    <property type="entry name" value="SsuA_fam"/>
    <property type="match status" value="1"/>
</dbReference>
<sequence length="322" mass="34231">MRTRLLAAVLSVVGLLAVTSCAGSPAVPAKVTLGFTAWPGWLPWQVAAEKGFFAVNGVDVELKYFDSYTDSITALATGAIDANSQTLNDTLMSVSGGARQTTVLVNDISTGNDQIIARDGITSVGDLKGKTVAVEKGTVDHYLLLLALNRAKLHEGDVQVVSTMTDSAAAAFAAGHVDAVGAWAPHTTTALTRPGSSPLTSSAEFPSSIPDTLVVREQLAKLRPDLVQRIVNTWFETLGWIAHNPDEATAIMARRAGVSPQTYRAYQPGTTFLTKQENQKAFSSMKLHQEAAQVATFMQQTKLTTRLAPVDGLFDASFVNAP</sequence>
<dbReference type="Gene3D" id="3.40.190.10">
    <property type="entry name" value="Periplasmic binding protein-like II"/>
    <property type="match status" value="2"/>
</dbReference>
<dbReference type="RefSeq" id="WP_054292722.1">
    <property type="nucleotide sequence ID" value="NZ_CP012752.1"/>
</dbReference>
<evidence type="ECO:0000256" key="5">
    <source>
        <dbReference type="SAM" id="SignalP"/>
    </source>
</evidence>
<feature type="signal peptide" evidence="5">
    <location>
        <begin position="1"/>
        <end position="22"/>
    </location>
</feature>
<proteinExistence type="inferred from homology"/>
<dbReference type="EMBL" id="CP012752">
    <property type="protein sequence ID" value="ALG10820.1"/>
    <property type="molecule type" value="Genomic_DNA"/>
</dbReference>
<dbReference type="AlphaFoldDB" id="A0A0N9I7T0"/>
<dbReference type="Pfam" id="PF09084">
    <property type="entry name" value="NMT1"/>
    <property type="match status" value="1"/>
</dbReference>
<evidence type="ECO:0000256" key="4">
    <source>
        <dbReference type="ARBA" id="ARBA00022729"/>
    </source>
</evidence>
<gene>
    <name evidence="7" type="ORF">AOZ06_31555</name>
</gene>
<keyword evidence="3" id="KW-0813">Transport</keyword>
<feature type="chain" id="PRO_5006035953" evidence="5">
    <location>
        <begin position="23"/>
        <end position="322"/>
    </location>
</feature>
<dbReference type="PROSITE" id="PS51257">
    <property type="entry name" value="PROKAR_LIPOPROTEIN"/>
    <property type="match status" value="1"/>
</dbReference>
<name>A0A0N9I7T0_9PSEU</name>
<dbReference type="Proteomes" id="UP000063699">
    <property type="component" value="Chromosome"/>
</dbReference>
<reference evidence="7 8" key="1">
    <citation type="submission" date="2015-07" db="EMBL/GenBank/DDBJ databases">
        <title>Genome sequencing of Kibdelosporangium phytohabitans.</title>
        <authorList>
            <person name="Qin S."/>
            <person name="Xing K."/>
        </authorList>
    </citation>
    <scope>NUCLEOTIDE SEQUENCE [LARGE SCALE GENOMIC DNA]</scope>
    <source>
        <strain evidence="7 8">KLBMP1111</strain>
    </source>
</reference>
<dbReference type="PANTHER" id="PTHR30024">
    <property type="entry name" value="ALIPHATIC SULFONATES-BINDING PROTEIN-RELATED"/>
    <property type="match status" value="1"/>
</dbReference>
<evidence type="ECO:0000256" key="2">
    <source>
        <dbReference type="ARBA" id="ARBA00010742"/>
    </source>
</evidence>
<dbReference type="InterPro" id="IPR015168">
    <property type="entry name" value="SsuA/THI5"/>
</dbReference>
<evidence type="ECO:0000259" key="6">
    <source>
        <dbReference type="Pfam" id="PF09084"/>
    </source>
</evidence>
<evidence type="ECO:0000256" key="3">
    <source>
        <dbReference type="ARBA" id="ARBA00022448"/>
    </source>
</evidence>
<comment type="similarity">
    <text evidence="2">Belongs to the bacterial solute-binding protein SsuA/TauA family.</text>
</comment>
<protein>
    <submittedName>
        <fullName evidence="7">Sulfonate ABC transporter substrate-binding protein</fullName>
    </submittedName>
</protein>
<feature type="domain" description="SsuA/THI5-like" evidence="6">
    <location>
        <begin position="42"/>
        <end position="248"/>
    </location>
</feature>
<evidence type="ECO:0000313" key="8">
    <source>
        <dbReference type="Proteomes" id="UP000063699"/>
    </source>
</evidence>
<dbReference type="InterPro" id="IPR010067">
    <property type="entry name" value="ABC_SsuA_sub-bd"/>
</dbReference>
<dbReference type="GO" id="GO:0042597">
    <property type="term" value="C:periplasmic space"/>
    <property type="evidence" value="ECO:0007669"/>
    <property type="project" value="UniProtKB-SubCell"/>
</dbReference>